<feature type="binding site" evidence="6">
    <location>
        <begin position="284"/>
        <end position="286"/>
    </location>
    <ligand>
        <name>ATP</name>
        <dbReference type="ChEBI" id="CHEBI:30616"/>
    </ligand>
</feature>
<dbReference type="SUPFAM" id="SSF53067">
    <property type="entry name" value="Actin-like ATPase domain"/>
    <property type="match status" value="2"/>
</dbReference>
<dbReference type="HAMAP" id="MF_00020">
    <property type="entry name" value="Acetate_kinase"/>
    <property type="match status" value="1"/>
</dbReference>
<keyword evidence="9" id="KW-1185">Reference proteome</keyword>
<feature type="site" description="Transition state stabilizer" evidence="6">
    <location>
        <position position="180"/>
    </location>
</feature>
<evidence type="ECO:0000313" key="9">
    <source>
        <dbReference type="Proteomes" id="UP000004793"/>
    </source>
</evidence>
<dbReference type="EMBL" id="AP012051">
    <property type="protein sequence ID" value="BAL80521.1"/>
    <property type="molecule type" value="Genomic_DNA"/>
</dbReference>
<dbReference type="GO" id="GO:0005524">
    <property type="term" value="F:ATP binding"/>
    <property type="evidence" value="ECO:0007669"/>
    <property type="project" value="UniProtKB-KW"/>
</dbReference>
<dbReference type="Proteomes" id="UP000004793">
    <property type="component" value="Chromosome"/>
</dbReference>
<dbReference type="PRINTS" id="PR00471">
    <property type="entry name" value="ACETATEKNASE"/>
</dbReference>
<evidence type="ECO:0000256" key="6">
    <source>
        <dbReference type="HAMAP-Rule" id="MF_00020"/>
    </source>
</evidence>
<dbReference type="InterPro" id="IPR004372">
    <property type="entry name" value="Ac/propionate_kinase"/>
</dbReference>
<name>A0A7U6GDU3_CALEA</name>
<keyword evidence="3 6" id="KW-0547">Nucleotide-binding</keyword>
<comment type="catalytic activity">
    <reaction evidence="6">
        <text>acetate + ATP = acetyl phosphate + ADP</text>
        <dbReference type="Rhea" id="RHEA:11352"/>
        <dbReference type="ChEBI" id="CHEBI:22191"/>
        <dbReference type="ChEBI" id="CHEBI:30089"/>
        <dbReference type="ChEBI" id="CHEBI:30616"/>
        <dbReference type="ChEBI" id="CHEBI:456216"/>
        <dbReference type="EC" id="2.7.2.1"/>
    </reaction>
</comment>
<comment type="pathway">
    <text evidence="6">Metabolic intermediate biosynthesis; acetyl-CoA biosynthesis; acetyl-CoA from acetate: step 1/2.</text>
</comment>
<keyword evidence="5 6" id="KW-0067">ATP-binding</keyword>
<keyword evidence="6" id="KW-0963">Cytoplasm</keyword>
<dbReference type="NCBIfam" id="TIGR00016">
    <property type="entry name" value="ackA"/>
    <property type="match status" value="1"/>
</dbReference>
<proteinExistence type="inferred from homology"/>
<dbReference type="InterPro" id="IPR043129">
    <property type="entry name" value="ATPase_NBD"/>
</dbReference>
<comment type="subunit">
    <text evidence="6">Homodimer.</text>
</comment>
<dbReference type="PANTHER" id="PTHR21060:SF15">
    <property type="entry name" value="ACETATE KINASE-RELATED"/>
    <property type="match status" value="1"/>
</dbReference>
<dbReference type="PROSITE" id="PS01075">
    <property type="entry name" value="ACETATE_KINASE_1"/>
    <property type="match status" value="1"/>
</dbReference>
<dbReference type="AlphaFoldDB" id="A0A7U6GDU3"/>
<protein>
    <recommendedName>
        <fullName evidence="6">Acetate kinase</fullName>
        <ecNumber evidence="6">2.7.2.1</ecNumber>
    </recommendedName>
    <alternativeName>
        <fullName evidence="6">Acetokinase</fullName>
    </alternativeName>
</protein>
<comment type="cofactor">
    <cofactor evidence="6">
        <name>Mg(2+)</name>
        <dbReference type="ChEBI" id="CHEBI:18420"/>
    </cofactor>
    <cofactor evidence="6">
        <name>Mn(2+)</name>
        <dbReference type="ChEBI" id="CHEBI:29035"/>
    </cofactor>
    <text evidence="6">Mg(2+). Can also accept Mn(2+).</text>
</comment>
<reference evidence="8 9" key="1">
    <citation type="submission" date="2011-01" db="EMBL/GenBank/DDBJ databases">
        <title>Whole genome sequence of Caldisericum exile AZM16c01.</title>
        <authorList>
            <person name="Narita-Yamada S."/>
            <person name="Kawakoshi A."/>
            <person name="Nakamura S."/>
            <person name="Sasagawa M."/>
            <person name="Fukada J."/>
            <person name="Sekine M."/>
            <person name="Kato Y."/>
            <person name="Fukai R."/>
            <person name="Sasaki K."/>
            <person name="Hanamaki A."/>
            <person name="Narita H."/>
            <person name="Konno Y."/>
            <person name="Mori K."/>
            <person name="Yamazaki S."/>
            <person name="Suzuki K."/>
            <person name="Fujita N."/>
        </authorList>
    </citation>
    <scope>NUCLEOTIDE SEQUENCE [LARGE SCALE GENOMIC DNA]</scope>
    <source>
        <strain evidence="9">DSM 21853 / NBRC 104410 / AZM16c01</strain>
    </source>
</reference>
<dbReference type="CDD" id="cd24010">
    <property type="entry name" value="ASKHA_NBD_AcK_PK"/>
    <property type="match status" value="1"/>
</dbReference>
<accession>A0A7U6GDU3</accession>
<feature type="binding site" evidence="6">
    <location>
        <position position="7"/>
    </location>
    <ligand>
        <name>Mg(2+)</name>
        <dbReference type="ChEBI" id="CHEBI:18420"/>
    </ligand>
</feature>
<evidence type="ECO:0000256" key="5">
    <source>
        <dbReference type="ARBA" id="ARBA00022840"/>
    </source>
</evidence>
<dbReference type="GO" id="GO:0005737">
    <property type="term" value="C:cytoplasm"/>
    <property type="evidence" value="ECO:0007669"/>
    <property type="project" value="UniProtKB-SubCell"/>
</dbReference>
<dbReference type="GO" id="GO:0006083">
    <property type="term" value="P:acetate metabolic process"/>
    <property type="evidence" value="ECO:0007669"/>
    <property type="project" value="TreeGrafter"/>
</dbReference>
<dbReference type="OrthoDB" id="9802453at2"/>
<comment type="caution">
    <text evidence="6">Lacks conserved residue(s) required for the propagation of feature annotation.</text>
</comment>
<dbReference type="Gene3D" id="3.30.420.40">
    <property type="match status" value="2"/>
</dbReference>
<gene>
    <name evidence="6 8" type="primary">ackA</name>
    <name evidence="8" type="ordered locus">CSE_03950</name>
</gene>
<dbReference type="Pfam" id="PF00871">
    <property type="entry name" value="Acetate_kinase"/>
    <property type="match status" value="1"/>
</dbReference>
<comment type="subcellular location">
    <subcellularLocation>
        <location evidence="6">Cytoplasm</location>
    </subcellularLocation>
</comment>
<evidence type="ECO:0000256" key="7">
    <source>
        <dbReference type="RuleBase" id="RU003835"/>
    </source>
</evidence>
<dbReference type="PROSITE" id="PS01076">
    <property type="entry name" value="ACETATE_KINASE_2"/>
    <property type="match status" value="1"/>
</dbReference>
<feature type="binding site" evidence="6">
    <location>
        <position position="388"/>
    </location>
    <ligand>
        <name>Mg(2+)</name>
        <dbReference type="ChEBI" id="CHEBI:18420"/>
    </ligand>
</feature>
<dbReference type="KEGG" id="cex:CSE_03950"/>
<dbReference type="PANTHER" id="PTHR21060">
    <property type="entry name" value="ACETATE KINASE"/>
    <property type="match status" value="1"/>
</dbReference>
<evidence type="ECO:0000313" key="8">
    <source>
        <dbReference type="EMBL" id="BAL80521.1"/>
    </source>
</evidence>
<evidence type="ECO:0000256" key="2">
    <source>
        <dbReference type="ARBA" id="ARBA00022679"/>
    </source>
</evidence>
<dbReference type="UniPathway" id="UPA00340">
    <property type="reaction ID" value="UER00458"/>
</dbReference>
<dbReference type="GO" id="GO:0000287">
    <property type="term" value="F:magnesium ion binding"/>
    <property type="evidence" value="ECO:0007669"/>
    <property type="project" value="UniProtKB-UniRule"/>
</dbReference>
<keyword evidence="6" id="KW-0479">Metal-binding</keyword>
<evidence type="ECO:0000256" key="1">
    <source>
        <dbReference type="ARBA" id="ARBA00008748"/>
    </source>
</evidence>
<dbReference type="EC" id="2.7.2.1" evidence="6"/>
<dbReference type="RefSeq" id="WP_014452927.1">
    <property type="nucleotide sequence ID" value="NC_017096.1"/>
</dbReference>
<dbReference type="InterPro" id="IPR000890">
    <property type="entry name" value="Aliphatic_acid_kin_short-chain"/>
</dbReference>
<dbReference type="GO" id="GO:0008776">
    <property type="term" value="F:acetate kinase activity"/>
    <property type="evidence" value="ECO:0007669"/>
    <property type="project" value="UniProtKB-UniRule"/>
</dbReference>
<evidence type="ECO:0000256" key="4">
    <source>
        <dbReference type="ARBA" id="ARBA00022777"/>
    </source>
</evidence>
<feature type="site" description="Transition state stabilizer" evidence="6">
    <location>
        <position position="241"/>
    </location>
</feature>
<feature type="binding site" evidence="6">
    <location>
        <position position="14"/>
    </location>
    <ligand>
        <name>ATP</name>
        <dbReference type="ChEBI" id="CHEBI:30616"/>
    </ligand>
</feature>
<feature type="binding site" evidence="6">
    <location>
        <position position="91"/>
    </location>
    <ligand>
        <name>substrate</name>
    </ligand>
</feature>
<dbReference type="InterPro" id="IPR023865">
    <property type="entry name" value="Aliphatic_acid_kinase_CS"/>
</dbReference>
<keyword evidence="6" id="KW-0460">Magnesium</keyword>
<feature type="binding site" evidence="6">
    <location>
        <begin position="208"/>
        <end position="212"/>
    </location>
    <ligand>
        <name>ATP</name>
        <dbReference type="ChEBI" id="CHEBI:30616"/>
    </ligand>
</feature>
<evidence type="ECO:0000256" key="3">
    <source>
        <dbReference type="ARBA" id="ARBA00022741"/>
    </source>
</evidence>
<comment type="similarity">
    <text evidence="1 6 7">Belongs to the acetokinase family.</text>
</comment>
<sequence length="450" mass="50086">MDVLTLNCGSSSVKYQLYRWSEKRILAKGIVERVTIGGSFIKHEVPGRDSVKIQSECPTHKEAIELILKTLTDPEIGVISDVKEVKAVGHRVVHGGEKFNKSVLVTDEALKTFEELQDLAPLHNPPNIMGIRAAMSILPDVPHVAVMDTAWHQTMPEHAFIYALPREWYEKYHIRRYGFHGTSFLYVAKRTAVLLGKNPFETNVVIAHLGNGASIDAVKNGISVDTSMGFTPLEGLVMGTRAGDHDAAIDLYMMERLGLSTKEMNDVLNKKSGVFGITNGKYTDRRDVEVAADEGDHLAQLAIAIETYRLKKYISSYMGVLGRVDAIVFTAGVGEMGPIFREKALDGLENFGVVIDKRKNNISLTRNAETDITGDGSKIKVFVIPTDEELVMTEDTVAIMEGRYDVHTNFTYSFQSPHYKNLLREENFAKEVEKKPELAEIKAKIPGVDF</sequence>
<keyword evidence="4 6" id="KW-0418">Kinase</keyword>
<keyword evidence="2 6" id="KW-0808">Transferase</keyword>
<organism evidence="8 9">
    <name type="scientific">Caldisericum exile (strain DSM 21853 / NBRC 104410 / AZM16c01)</name>
    <dbReference type="NCBI Taxonomy" id="511051"/>
    <lineage>
        <taxon>Bacteria</taxon>
        <taxon>Pseudomonadati</taxon>
        <taxon>Caldisericota/Cryosericota group</taxon>
        <taxon>Caldisericota</taxon>
        <taxon>Caldisericia</taxon>
        <taxon>Caldisericales</taxon>
        <taxon>Caldisericaceae</taxon>
        <taxon>Caldisericum</taxon>
    </lineage>
</organism>
<comment type="function">
    <text evidence="6">Catalyzes the formation of acetyl phosphate from acetate and ATP. Can also catalyze the reverse reaction.</text>
</comment>
<dbReference type="GO" id="GO:0006085">
    <property type="term" value="P:acetyl-CoA biosynthetic process"/>
    <property type="evidence" value="ECO:0007669"/>
    <property type="project" value="UniProtKB-UniRule"/>
</dbReference>
<feature type="active site" description="Proton donor/acceptor" evidence="6">
    <location>
        <position position="148"/>
    </location>
</feature>